<keyword evidence="3" id="KW-1185">Reference proteome</keyword>
<accession>A0ABP6JA42</accession>
<evidence type="ECO:0000313" key="3">
    <source>
        <dbReference type="Proteomes" id="UP001501102"/>
    </source>
</evidence>
<dbReference type="Proteomes" id="UP001501102">
    <property type="component" value="Unassembled WGS sequence"/>
</dbReference>
<name>A0ABP6JA42_STRTU</name>
<dbReference type="InterPro" id="IPR009288">
    <property type="entry name" value="AIG2-like_dom"/>
</dbReference>
<gene>
    <name evidence="2" type="ORF">GCM10020221_22800</name>
</gene>
<dbReference type="InterPro" id="IPR013024">
    <property type="entry name" value="GGCT-like"/>
</dbReference>
<sequence length="118" mass="12833">MIDNSTVRLFSYGTLRQPEVQRSLFGREVTGASEELPGYRLDTVEITDPHVIALSGSAHHPILRPTGDPADRVQGTALQITEAELAAADDYEVDDYARTLVPLASGTHAWVYAPADAR</sequence>
<evidence type="ECO:0000259" key="1">
    <source>
        <dbReference type="Pfam" id="PF06094"/>
    </source>
</evidence>
<dbReference type="CDD" id="cd06661">
    <property type="entry name" value="GGCT_like"/>
    <property type="match status" value="1"/>
</dbReference>
<dbReference type="SUPFAM" id="SSF110857">
    <property type="entry name" value="Gamma-glutamyl cyclotransferase-like"/>
    <property type="match status" value="1"/>
</dbReference>
<evidence type="ECO:0000313" key="2">
    <source>
        <dbReference type="EMBL" id="GAA2926290.1"/>
    </source>
</evidence>
<protein>
    <submittedName>
        <fullName evidence="2">Gamma-glutamylcyclotransferase</fullName>
    </submittedName>
</protein>
<dbReference type="EMBL" id="BAAAXZ010000085">
    <property type="protein sequence ID" value="GAA2926290.1"/>
    <property type="molecule type" value="Genomic_DNA"/>
</dbReference>
<proteinExistence type="predicted"/>
<dbReference type="Pfam" id="PF06094">
    <property type="entry name" value="GGACT"/>
    <property type="match status" value="1"/>
</dbReference>
<comment type="caution">
    <text evidence="2">The sequence shown here is derived from an EMBL/GenBank/DDBJ whole genome shotgun (WGS) entry which is preliminary data.</text>
</comment>
<dbReference type="RefSeq" id="WP_344962812.1">
    <property type="nucleotide sequence ID" value="NZ_BAAAXZ010000085.1"/>
</dbReference>
<feature type="domain" description="Gamma-glutamylcyclotransferase AIG2-like" evidence="1">
    <location>
        <begin position="9"/>
        <end position="114"/>
    </location>
</feature>
<organism evidence="2 3">
    <name type="scientific">Streptomyces thioluteus</name>
    <dbReference type="NCBI Taxonomy" id="66431"/>
    <lineage>
        <taxon>Bacteria</taxon>
        <taxon>Bacillati</taxon>
        <taxon>Actinomycetota</taxon>
        <taxon>Actinomycetes</taxon>
        <taxon>Kitasatosporales</taxon>
        <taxon>Streptomycetaceae</taxon>
        <taxon>Streptomyces</taxon>
    </lineage>
</organism>
<dbReference type="InterPro" id="IPR036568">
    <property type="entry name" value="GGCT-like_sf"/>
</dbReference>
<reference evidence="3" key="1">
    <citation type="journal article" date="2019" name="Int. J. Syst. Evol. Microbiol.">
        <title>The Global Catalogue of Microorganisms (GCM) 10K type strain sequencing project: providing services to taxonomists for standard genome sequencing and annotation.</title>
        <authorList>
            <consortium name="The Broad Institute Genomics Platform"/>
            <consortium name="The Broad Institute Genome Sequencing Center for Infectious Disease"/>
            <person name="Wu L."/>
            <person name="Ma J."/>
        </authorList>
    </citation>
    <scope>NUCLEOTIDE SEQUENCE [LARGE SCALE GENOMIC DNA]</scope>
    <source>
        <strain evidence="3">JCM 4087</strain>
    </source>
</reference>
<dbReference type="Gene3D" id="3.10.490.10">
    <property type="entry name" value="Gamma-glutamyl cyclotransferase-like"/>
    <property type="match status" value="1"/>
</dbReference>